<sequence length="127" mass="13653">MKVITTLIALSSLAYLGLCDAGVATTYKSPYLPTRCHGNDQGQFPPEYLFAAIGPGQWNNGAACDRHYIIRCTSPIGGIGQCKPGYITVKIVEGRLGNRAPDFSIPPQAVEKIYTGAGRFKIEFGEA</sequence>
<dbReference type="InterPro" id="IPR036908">
    <property type="entry name" value="RlpA-like_sf"/>
</dbReference>
<accession>A0A370JAU2</accession>
<feature type="signal peptide" evidence="1">
    <location>
        <begin position="1"/>
        <end position="21"/>
    </location>
</feature>
<gene>
    <name evidence="2" type="primary">PNPL-9</name>
</gene>
<protein>
    <submittedName>
        <fullName evidence="2">Plant natriuretic peptide-like 9</fullName>
    </submittedName>
</protein>
<proteinExistence type="predicted"/>
<dbReference type="CDD" id="cd22269">
    <property type="entry name" value="DPBB_EG45-like"/>
    <property type="match status" value="1"/>
</dbReference>
<dbReference type="AlphaFoldDB" id="A0A370JAU2"/>
<dbReference type="PANTHER" id="PTHR47480">
    <property type="entry name" value="EG45-LIKE DOMAIN CONTAINING PROTEIN"/>
    <property type="match status" value="1"/>
</dbReference>
<dbReference type="PANTHER" id="PTHR47480:SF1">
    <property type="entry name" value="EG45-LIKE DOMAIN CONTAINING PROTEIN 1"/>
    <property type="match status" value="1"/>
</dbReference>
<name>A0A370JAU2_VENIN</name>
<dbReference type="EMBL" id="MK287873">
    <property type="protein sequence ID" value="QDH43453.1"/>
    <property type="molecule type" value="Genomic_DNA"/>
</dbReference>
<keyword evidence="1" id="KW-0732">Signal</keyword>
<evidence type="ECO:0000313" key="2">
    <source>
        <dbReference type="EMBL" id="QDH43453.1"/>
    </source>
</evidence>
<dbReference type="Gene3D" id="2.40.40.10">
    <property type="entry name" value="RlpA-like domain"/>
    <property type="match status" value="1"/>
</dbReference>
<organism evidence="2">
    <name type="scientific">Venturia inaequalis</name>
    <name type="common">Apple scab fungus</name>
    <dbReference type="NCBI Taxonomy" id="5025"/>
    <lineage>
        <taxon>Eukaryota</taxon>
        <taxon>Fungi</taxon>
        <taxon>Dikarya</taxon>
        <taxon>Ascomycota</taxon>
        <taxon>Pezizomycotina</taxon>
        <taxon>Dothideomycetes</taxon>
        <taxon>Pleosporomycetidae</taxon>
        <taxon>Venturiales</taxon>
        <taxon>Venturiaceae</taxon>
        <taxon>Venturia</taxon>
    </lineage>
</organism>
<dbReference type="OrthoDB" id="5230767at2759"/>
<dbReference type="SUPFAM" id="SSF50685">
    <property type="entry name" value="Barwin-like endoglucanases"/>
    <property type="match status" value="1"/>
</dbReference>
<evidence type="ECO:0000256" key="1">
    <source>
        <dbReference type="SAM" id="SignalP"/>
    </source>
</evidence>
<reference evidence="2" key="1">
    <citation type="submission" date="2018-12" db="EMBL/GenBank/DDBJ databases">
        <title>Characterisation of an expanded family of plant natriuretic peptide-like proteins in the apple and pear scab pathogens.</title>
        <authorList>
            <person name="Wheeler J."/>
            <person name="Jones D.A."/>
            <person name="Kastner P."/>
            <person name="Taranto A.P."/>
            <person name="Cooke I.R."/>
            <person name="Boshoven J.C."/>
            <person name="Shiller J.B."/>
            <person name="Mesarich C.H."/>
            <person name="Thomma B.P.H.J."/>
            <person name="Deng C.H."/>
            <person name="Bowen J.K."/>
            <person name="Plummer K.M."/>
        </authorList>
    </citation>
    <scope>NUCLEOTIDE SEQUENCE</scope>
    <source>
        <strain evidence="2">MHN120</strain>
    </source>
</reference>
<feature type="chain" id="PRO_5030068137" evidence="1">
    <location>
        <begin position="22"/>
        <end position="127"/>
    </location>
</feature>